<dbReference type="EMBL" id="CAXAMN010027139">
    <property type="protein sequence ID" value="CAK9108785.1"/>
    <property type="molecule type" value="Genomic_DNA"/>
</dbReference>
<organism evidence="1 2">
    <name type="scientific">Durusdinium trenchii</name>
    <dbReference type="NCBI Taxonomy" id="1381693"/>
    <lineage>
        <taxon>Eukaryota</taxon>
        <taxon>Sar</taxon>
        <taxon>Alveolata</taxon>
        <taxon>Dinophyceae</taxon>
        <taxon>Suessiales</taxon>
        <taxon>Symbiodiniaceae</taxon>
        <taxon>Durusdinium</taxon>
    </lineage>
</organism>
<evidence type="ECO:0000313" key="1">
    <source>
        <dbReference type="EMBL" id="CAK9108785.1"/>
    </source>
</evidence>
<keyword evidence="2" id="KW-1185">Reference proteome</keyword>
<comment type="caution">
    <text evidence="1">The sequence shown here is derived from an EMBL/GenBank/DDBJ whole genome shotgun (WGS) entry which is preliminary data.</text>
</comment>
<accession>A0ABP0S925</accession>
<reference evidence="1 2" key="1">
    <citation type="submission" date="2024-02" db="EMBL/GenBank/DDBJ databases">
        <authorList>
            <person name="Chen Y."/>
            <person name="Shah S."/>
            <person name="Dougan E. K."/>
            <person name="Thang M."/>
            <person name="Chan C."/>
        </authorList>
    </citation>
    <scope>NUCLEOTIDE SEQUENCE [LARGE SCALE GENOMIC DNA]</scope>
</reference>
<evidence type="ECO:0000313" key="2">
    <source>
        <dbReference type="Proteomes" id="UP001642484"/>
    </source>
</evidence>
<proteinExistence type="predicted"/>
<sequence length="118" mass="12981">MLNIMSCFGFGIAGAMTIGTKTEQGMYTKTFRFSQDEQLEQLNDETEQNCRETGLLCCIFGDPWLNILMGISVQVVGISAKHHLQLMRWEPVPDWTHLAGGNISLGTSLLRATSSPSG</sequence>
<name>A0ABP0S925_9DINO</name>
<dbReference type="Proteomes" id="UP001642484">
    <property type="component" value="Unassembled WGS sequence"/>
</dbReference>
<gene>
    <name evidence="1" type="ORF">CCMP2556_LOCUS50666</name>
</gene>
<protein>
    <submittedName>
        <fullName evidence="1">Uncharacterized protein</fullName>
    </submittedName>
</protein>